<dbReference type="AlphaFoldDB" id="L7JS67"/>
<feature type="signal peptide" evidence="1">
    <location>
        <begin position="1"/>
        <end position="17"/>
    </location>
</feature>
<dbReference type="VEuPathDB" id="MicrosporidiaDB:THOM_2958"/>
<proteinExistence type="predicted"/>
<dbReference type="EMBL" id="JH994072">
    <property type="protein sequence ID" value="ELQ74130.1"/>
    <property type="molecule type" value="Genomic_DNA"/>
</dbReference>
<evidence type="ECO:0000313" key="3">
    <source>
        <dbReference type="Proteomes" id="UP000011185"/>
    </source>
</evidence>
<dbReference type="HOGENOM" id="CLU_921927_0_0_1"/>
<gene>
    <name evidence="2" type="ORF">THOM_2958</name>
</gene>
<sequence length="302" mass="34749">MLLALFFLGLFVHPMLTTYINDAIYDSSDFWEFWHEPAHRILQTKKKPCEYYMRVPKWFAKRLARMHKIAEDPRKDCGNCRLQKKVMWEIFSAVLDSTSHLESESFSMMPFYSRCLGSMTGRRDGKACEQTVGSKKLLSGICMDHTMEDVMRRRDYTGCYPGINIMCSPLCREAFGRAYNAWYISMKLRFPGIFFFLFTNSLKSVVDYLTLPLTTSFQLLAPSKVVDAVKYTISPFNWYCNAVPCLHFLMALSALEGDMVRVREGSEIQYYFKLYDFQATLAQNSMDYGVGPSAVGSSSDSS</sequence>
<keyword evidence="1" id="KW-0732">Signal</keyword>
<feature type="chain" id="PRO_5003978670" evidence="1">
    <location>
        <begin position="18"/>
        <end position="302"/>
    </location>
</feature>
<protein>
    <submittedName>
        <fullName evidence="2">Uncharacterized protein</fullName>
    </submittedName>
</protein>
<reference evidence="2 3" key="1">
    <citation type="journal article" date="2012" name="PLoS Pathog.">
        <title>The genome of the obligate intracellular parasite Trachipleistophora hominis: new insights into microsporidian genome dynamics and reductive evolution.</title>
        <authorList>
            <person name="Heinz E."/>
            <person name="Williams T.A."/>
            <person name="Nakjang S."/>
            <person name="Noel C.J."/>
            <person name="Swan D.C."/>
            <person name="Goldberg A.V."/>
            <person name="Harris S.R."/>
            <person name="Weinmaier T."/>
            <person name="Markert S."/>
            <person name="Becher D."/>
            <person name="Bernhardt J."/>
            <person name="Dagan T."/>
            <person name="Hacker C."/>
            <person name="Lucocq J.M."/>
            <person name="Schweder T."/>
            <person name="Rattei T."/>
            <person name="Hall N."/>
            <person name="Hirt R.P."/>
            <person name="Embley T.M."/>
        </authorList>
    </citation>
    <scope>NUCLEOTIDE SEQUENCE [LARGE SCALE GENOMIC DNA]</scope>
</reference>
<organism evidence="2 3">
    <name type="scientific">Trachipleistophora hominis</name>
    <name type="common">Microsporidian parasite</name>
    <dbReference type="NCBI Taxonomy" id="72359"/>
    <lineage>
        <taxon>Eukaryota</taxon>
        <taxon>Fungi</taxon>
        <taxon>Fungi incertae sedis</taxon>
        <taxon>Microsporidia</taxon>
        <taxon>Pleistophoridae</taxon>
        <taxon>Trachipleistophora</taxon>
    </lineage>
</organism>
<evidence type="ECO:0000313" key="2">
    <source>
        <dbReference type="EMBL" id="ELQ74130.1"/>
    </source>
</evidence>
<evidence type="ECO:0000256" key="1">
    <source>
        <dbReference type="SAM" id="SignalP"/>
    </source>
</evidence>
<accession>L7JS67</accession>
<name>L7JS67_TRAHO</name>
<dbReference type="InParanoid" id="L7JS67"/>
<keyword evidence="3" id="KW-1185">Reference proteome</keyword>
<dbReference type="Proteomes" id="UP000011185">
    <property type="component" value="Unassembled WGS sequence"/>
</dbReference>